<accession>A0A2P8DT12</accession>
<dbReference type="Proteomes" id="UP000243528">
    <property type="component" value="Unassembled WGS sequence"/>
</dbReference>
<dbReference type="Gene3D" id="3.90.870.10">
    <property type="entry name" value="DHBP synthase"/>
    <property type="match status" value="1"/>
</dbReference>
<evidence type="ECO:0000313" key="12">
    <source>
        <dbReference type="EMBL" id="PSL00357.1"/>
    </source>
</evidence>
<keyword evidence="7 11" id="KW-0479">Metal-binding</keyword>
<keyword evidence="6 11" id="KW-0686">Riboflavin biosynthesis</keyword>
<dbReference type="GO" id="GO:0005829">
    <property type="term" value="C:cytosol"/>
    <property type="evidence" value="ECO:0007669"/>
    <property type="project" value="TreeGrafter"/>
</dbReference>
<dbReference type="GO" id="GO:0008686">
    <property type="term" value="F:3,4-dihydroxy-2-butanone-4-phosphate synthase activity"/>
    <property type="evidence" value="ECO:0007669"/>
    <property type="project" value="UniProtKB-EC"/>
</dbReference>
<organism evidence="12 13">
    <name type="scientific">Haloactinopolyspora alba</name>
    <dbReference type="NCBI Taxonomy" id="648780"/>
    <lineage>
        <taxon>Bacteria</taxon>
        <taxon>Bacillati</taxon>
        <taxon>Actinomycetota</taxon>
        <taxon>Actinomycetes</taxon>
        <taxon>Jiangellales</taxon>
        <taxon>Jiangellaceae</taxon>
        <taxon>Haloactinopolyspora</taxon>
    </lineage>
</organism>
<protein>
    <recommendedName>
        <fullName evidence="11">3,4-dihydroxy-2-butanone 4-phosphate synthase</fullName>
        <shortName evidence="11">DHBP synthase</shortName>
        <ecNumber evidence="11">4.1.99.12</ecNumber>
    </recommendedName>
</protein>
<dbReference type="SUPFAM" id="SSF55821">
    <property type="entry name" value="YrdC/RibB"/>
    <property type="match status" value="1"/>
</dbReference>
<dbReference type="GO" id="GO:0046872">
    <property type="term" value="F:metal ion binding"/>
    <property type="evidence" value="ECO:0007669"/>
    <property type="project" value="UniProtKB-KW"/>
</dbReference>
<dbReference type="GO" id="GO:0009231">
    <property type="term" value="P:riboflavin biosynthetic process"/>
    <property type="evidence" value="ECO:0007669"/>
    <property type="project" value="UniProtKB-UniPathway"/>
</dbReference>
<keyword evidence="8 11" id="KW-0460">Magnesium</keyword>
<dbReference type="FunFam" id="3.90.870.10:FF:000001">
    <property type="entry name" value="Riboflavin biosynthesis protein RibBA"/>
    <property type="match status" value="1"/>
</dbReference>
<evidence type="ECO:0000256" key="2">
    <source>
        <dbReference type="ARBA" id="ARBA00001936"/>
    </source>
</evidence>
<dbReference type="PANTHER" id="PTHR21327:SF18">
    <property type="entry name" value="3,4-DIHYDROXY-2-BUTANONE 4-PHOSPHATE SYNTHASE"/>
    <property type="match status" value="1"/>
</dbReference>
<dbReference type="AlphaFoldDB" id="A0A2P8DT12"/>
<evidence type="ECO:0000256" key="6">
    <source>
        <dbReference type="ARBA" id="ARBA00022619"/>
    </source>
</evidence>
<evidence type="ECO:0000256" key="11">
    <source>
        <dbReference type="RuleBase" id="RU003843"/>
    </source>
</evidence>
<evidence type="ECO:0000256" key="10">
    <source>
        <dbReference type="ARBA" id="ARBA00023239"/>
    </source>
</evidence>
<dbReference type="UniPathway" id="UPA00275">
    <property type="reaction ID" value="UER00399"/>
</dbReference>
<sequence length="223" mass="23374">MTSSQRRDVPPTVAGGRVFDAVEAIRRGRPVVVTDAASREDEGDLVLAAEHATPEWIAFMMDQCRGLICVPMTAERAAQLDLPPMVQNNTEPHRTAFTVSVDAAAGVTTGISARDRATTVAVLRGPASLPADLVRPGHVFPLVAAARGVTERPGHTEAAIDLVRLAGLAPMGVIVEVAGPDGEMLRGGDLAAFCRLHGLVHVSIADLVEHVTPDGSSEQVRGS</sequence>
<comment type="function">
    <text evidence="3 11">Catalyzes the conversion of D-ribulose 5-phosphate to formate and 3,4-dihydroxy-2-butanone 4-phosphate.</text>
</comment>
<evidence type="ECO:0000256" key="4">
    <source>
        <dbReference type="ARBA" id="ARBA00004904"/>
    </source>
</evidence>
<comment type="cofactor">
    <cofactor evidence="11">
        <name>Mg(2+)</name>
        <dbReference type="ChEBI" id="CHEBI:18420"/>
    </cofactor>
    <cofactor evidence="11">
        <name>Mn(2+)</name>
        <dbReference type="ChEBI" id="CHEBI:29035"/>
    </cofactor>
    <text evidence="11">Binds 2 divalent metal cations per subunit. Magnesium or manganese.</text>
</comment>
<dbReference type="EMBL" id="PYGE01000016">
    <property type="protein sequence ID" value="PSL00357.1"/>
    <property type="molecule type" value="Genomic_DNA"/>
</dbReference>
<comment type="catalytic activity">
    <reaction evidence="1 11">
        <text>D-ribulose 5-phosphate = (2S)-2-hydroxy-3-oxobutyl phosphate + formate + H(+)</text>
        <dbReference type="Rhea" id="RHEA:18457"/>
        <dbReference type="ChEBI" id="CHEBI:15378"/>
        <dbReference type="ChEBI" id="CHEBI:15740"/>
        <dbReference type="ChEBI" id="CHEBI:58121"/>
        <dbReference type="ChEBI" id="CHEBI:58830"/>
        <dbReference type="EC" id="4.1.99.12"/>
    </reaction>
</comment>
<dbReference type="NCBIfam" id="TIGR00506">
    <property type="entry name" value="ribB"/>
    <property type="match status" value="1"/>
</dbReference>
<evidence type="ECO:0000313" key="13">
    <source>
        <dbReference type="Proteomes" id="UP000243528"/>
    </source>
</evidence>
<proteinExistence type="inferred from homology"/>
<keyword evidence="13" id="KW-1185">Reference proteome</keyword>
<dbReference type="EC" id="4.1.99.12" evidence="11"/>
<dbReference type="InterPro" id="IPR000422">
    <property type="entry name" value="DHBP_synthase_RibB"/>
</dbReference>
<evidence type="ECO:0000256" key="8">
    <source>
        <dbReference type="ARBA" id="ARBA00022842"/>
    </source>
</evidence>
<name>A0A2P8DT12_9ACTN</name>
<comment type="cofactor">
    <cofactor evidence="2">
        <name>Mn(2+)</name>
        <dbReference type="ChEBI" id="CHEBI:29035"/>
    </cofactor>
</comment>
<comment type="pathway">
    <text evidence="4 11">Cofactor biosynthesis; riboflavin biosynthesis; 2-hydroxy-3-oxobutyl phosphate from D-ribulose 5-phosphate: step 1/1.</text>
</comment>
<gene>
    <name evidence="12" type="ORF">CLV30_11617</name>
</gene>
<comment type="similarity">
    <text evidence="5">In the N-terminal section; belongs to the DHBP synthase family.</text>
</comment>
<comment type="subunit">
    <text evidence="11">Homodimer.</text>
</comment>
<keyword evidence="10 11" id="KW-0456">Lyase</keyword>
<evidence type="ECO:0000256" key="5">
    <source>
        <dbReference type="ARBA" id="ARBA00005520"/>
    </source>
</evidence>
<dbReference type="InterPro" id="IPR017945">
    <property type="entry name" value="DHBP_synth_RibB-like_a/b_dom"/>
</dbReference>
<evidence type="ECO:0000256" key="1">
    <source>
        <dbReference type="ARBA" id="ARBA00000141"/>
    </source>
</evidence>
<evidence type="ECO:0000256" key="3">
    <source>
        <dbReference type="ARBA" id="ARBA00002284"/>
    </source>
</evidence>
<dbReference type="OrthoDB" id="9793111at2"/>
<comment type="similarity">
    <text evidence="11">Belongs to the DHBP synthase family.</text>
</comment>
<dbReference type="Pfam" id="PF00926">
    <property type="entry name" value="DHBP_synthase"/>
    <property type="match status" value="1"/>
</dbReference>
<keyword evidence="9 11" id="KW-0464">Manganese</keyword>
<evidence type="ECO:0000256" key="9">
    <source>
        <dbReference type="ARBA" id="ARBA00023211"/>
    </source>
</evidence>
<dbReference type="PANTHER" id="PTHR21327">
    <property type="entry name" value="GTP CYCLOHYDROLASE II-RELATED"/>
    <property type="match status" value="1"/>
</dbReference>
<reference evidence="12 13" key="1">
    <citation type="submission" date="2018-03" db="EMBL/GenBank/DDBJ databases">
        <title>Genomic Encyclopedia of Archaeal and Bacterial Type Strains, Phase II (KMG-II): from individual species to whole genera.</title>
        <authorList>
            <person name="Goeker M."/>
        </authorList>
    </citation>
    <scope>NUCLEOTIDE SEQUENCE [LARGE SCALE GENOMIC DNA]</scope>
    <source>
        <strain evidence="12 13">DSM 45211</strain>
    </source>
</reference>
<comment type="caution">
    <text evidence="12">The sequence shown here is derived from an EMBL/GenBank/DDBJ whole genome shotgun (WGS) entry which is preliminary data.</text>
</comment>
<dbReference type="GO" id="GO:0003935">
    <property type="term" value="F:GTP cyclohydrolase II activity"/>
    <property type="evidence" value="ECO:0007669"/>
    <property type="project" value="TreeGrafter"/>
</dbReference>
<evidence type="ECO:0000256" key="7">
    <source>
        <dbReference type="ARBA" id="ARBA00022723"/>
    </source>
</evidence>